<keyword evidence="1" id="KW-0677">Repeat</keyword>
<evidence type="ECO:0000313" key="3">
    <source>
        <dbReference type="EMBL" id="CAJ1836144.1"/>
    </source>
</evidence>
<evidence type="ECO:0000256" key="2">
    <source>
        <dbReference type="PROSITE-ProRule" id="PRU00708"/>
    </source>
</evidence>
<dbReference type="FunFam" id="1.25.40.10:FF:000669">
    <property type="entry name" value="Pentatricopeptide repeat-containing protein At4g33990"/>
    <property type="match status" value="1"/>
</dbReference>
<dbReference type="Pfam" id="PF20430">
    <property type="entry name" value="Eplus_motif"/>
    <property type="match status" value="1"/>
</dbReference>
<evidence type="ECO:0000313" key="4">
    <source>
        <dbReference type="Proteomes" id="UP001189624"/>
    </source>
</evidence>
<dbReference type="Pfam" id="PF01535">
    <property type="entry name" value="PPR"/>
    <property type="match status" value="7"/>
</dbReference>
<feature type="repeat" description="PPR" evidence="2">
    <location>
        <begin position="444"/>
        <end position="478"/>
    </location>
</feature>
<evidence type="ECO:0008006" key="5">
    <source>
        <dbReference type="Google" id="ProtNLM"/>
    </source>
</evidence>
<dbReference type="InterPro" id="IPR002885">
    <property type="entry name" value="PPR_rpt"/>
</dbReference>
<dbReference type="FunFam" id="1.25.40.10:FF:000670">
    <property type="entry name" value="Pentatricopeptide repeat-containing protein"/>
    <property type="match status" value="1"/>
</dbReference>
<dbReference type="Gramene" id="rna-AYBTSS11_LOCUS1532">
    <property type="protein sequence ID" value="CAJ1836144.1"/>
    <property type="gene ID" value="gene-AYBTSS11_LOCUS1532"/>
</dbReference>
<evidence type="ECO:0000256" key="1">
    <source>
        <dbReference type="ARBA" id="ARBA00022737"/>
    </source>
</evidence>
<dbReference type="FunFam" id="1.25.40.10:FF:000031">
    <property type="entry name" value="Pentatricopeptide repeat-containing protein mitochondrial"/>
    <property type="match status" value="1"/>
</dbReference>
<dbReference type="SUPFAM" id="SSF48452">
    <property type="entry name" value="TPR-like"/>
    <property type="match status" value="1"/>
</dbReference>
<reference evidence="3" key="1">
    <citation type="submission" date="2023-10" db="EMBL/GenBank/DDBJ databases">
        <authorList>
            <person name="Domelevo Entfellner J.-B."/>
        </authorList>
    </citation>
    <scope>NUCLEOTIDE SEQUENCE</scope>
</reference>
<dbReference type="FunFam" id="1.25.40.10:FF:000780">
    <property type="entry name" value="Pentatricopeptide repeat-containing protein isoform A"/>
    <property type="match status" value="1"/>
</dbReference>
<dbReference type="FunFam" id="1.25.40.10:FF:000196">
    <property type="entry name" value="Pentatricopeptide repeat-containing protein At4g14850"/>
    <property type="match status" value="1"/>
</dbReference>
<feature type="repeat" description="PPR" evidence="2">
    <location>
        <begin position="545"/>
        <end position="579"/>
    </location>
</feature>
<dbReference type="PROSITE" id="PS51375">
    <property type="entry name" value="PPR"/>
    <property type="match status" value="5"/>
</dbReference>
<dbReference type="GO" id="GO:0003723">
    <property type="term" value="F:RNA binding"/>
    <property type="evidence" value="ECO:0007669"/>
    <property type="project" value="InterPro"/>
</dbReference>
<dbReference type="FunFam" id="1.25.40.10:FF:000366">
    <property type="entry name" value="Pentatricopeptide (PPR) repeat-containing protein"/>
    <property type="match status" value="1"/>
</dbReference>
<dbReference type="PANTHER" id="PTHR47926:SF406">
    <property type="entry name" value="REPEAT (PPR) SUPERFAMILY PROTEIN, PUTATIVE-RELATED"/>
    <property type="match status" value="1"/>
</dbReference>
<feature type="repeat" description="PPR" evidence="2">
    <location>
        <begin position="211"/>
        <end position="245"/>
    </location>
</feature>
<dbReference type="Proteomes" id="UP001189624">
    <property type="component" value="Chromosome 1"/>
</dbReference>
<organism evidence="3 4">
    <name type="scientific">Sphenostylis stenocarpa</name>
    <dbReference type="NCBI Taxonomy" id="92480"/>
    <lineage>
        <taxon>Eukaryota</taxon>
        <taxon>Viridiplantae</taxon>
        <taxon>Streptophyta</taxon>
        <taxon>Embryophyta</taxon>
        <taxon>Tracheophyta</taxon>
        <taxon>Spermatophyta</taxon>
        <taxon>Magnoliopsida</taxon>
        <taxon>eudicotyledons</taxon>
        <taxon>Gunneridae</taxon>
        <taxon>Pentapetalae</taxon>
        <taxon>rosids</taxon>
        <taxon>fabids</taxon>
        <taxon>Fabales</taxon>
        <taxon>Fabaceae</taxon>
        <taxon>Papilionoideae</taxon>
        <taxon>50 kb inversion clade</taxon>
        <taxon>NPAAA clade</taxon>
        <taxon>indigoferoid/millettioid clade</taxon>
        <taxon>Phaseoleae</taxon>
        <taxon>Sphenostylis</taxon>
    </lineage>
</organism>
<dbReference type="NCBIfam" id="TIGR00756">
    <property type="entry name" value="PPR"/>
    <property type="match status" value="6"/>
</dbReference>
<dbReference type="PANTHER" id="PTHR47926">
    <property type="entry name" value="PENTATRICOPEPTIDE REPEAT-CONTAINING PROTEIN"/>
    <property type="match status" value="1"/>
</dbReference>
<feature type="repeat" description="PPR" evidence="2">
    <location>
        <begin position="110"/>
        <end position="144"/>
    </location>
</feature>
<dbReference type="EMBL" id="OY731398">
    <property type="protein sequence ID" value="CAJ1836144.1"/>
    <property type="molecule type" value="Genomic_DNA"/>
</dbReference>
<gene>
    <name evidence="3" type="ORF">AYBTSS11_LOCUS1532</name>
</gene>
<proteinExistence type="predicted"/>
<dbReference type="Pfam" id="PF13041">
    <property type="entry name" value="PPR_2"/>
    <property type="match status" value="4"/>
</dbReference>
<dbReference type="InterPro" id="IPR046960">
    <property type="entry name" value="PPR_At4g14850-like_plant"/>
</dbReference>
<dbReference type="InterPro" id="IPR046849">
    <property type="entry name" value="E2_motif"/>
</dbReference>
<name>A0AA86RVA5_9FABA</name>
<dbReference type="Pfam" id="PF20431">
    <property type="entry name" value="E_motif"/>
    <property type="match status" value="1"/>
</dbReference>
<dbReference type="Gene3D" id="1.25.40.10">
    <property type="entry name" value="Tetratricopeptide repeat domain"/>
    <property type="match status" value="6"/>
</dbReference>
<sequence>MLQRTVFCGLCLARLKASPSNSLIKTPPLYAFCTLSSTQMNPAKKLTFSHIFQKCSNLKALNPGKQAHAQMIVTGFVPTIYVANCLLQFYCKGSNMEYAFKVFDRMPERDIITWNTMIFGYAGVGNMGCAQSLFDTMPERDVVSWNSLLSCYLRNGANRKSIEIYVKMRSLKVTHDYATFAVVLKACSGIEDCGLGLQVHCLAIQMGFENDVVTGSALVDMYSKCKKLDDAFMVFREMPERNLVCWSAVIAGYVQNDRFIEGLKLFKDMLKVGMGVSQSTYASVFRSCAGLSAFELGTQLQGHALKSDFGYDSIVGTATLDMYVKCNKMSDAWKVFNTLPNPPRQSYNAIIVGYARQDQGLKALDIFQCLQRTCLGFDEISLSGALTACSVIKGHLEGIQLHGLAVKCGLEFNICVTNTILDMYGKCGALMEACLIFDEMERRDAVSWNAIIAAHEQNEEIEKTLSLFVSMQRSTMEPDDFTYGSVVKACAGQQALKYGMEIHGRIIKSGMGLDWFVGSALVDMYSKCGMLMEAEKIHDRLEEQTTVSWNSIISGFSSQKQSENAQRYFSQMLEMGVIPDNFTYATVLDICANMATVELGRQIHAQILKLRLHSDVYIASTLVDMYSKCGNMQDSRLMFEKAPKRDYVTWSAMICAYAYHGIGEEAIKLFEEMQLLNVKPNHTIFISVLRACAHMGYVDRGLHYFQKMLSHYGLDPHMEHYSCMVDLLGRSGQVNEALKLIESMPFEADDVIWRTLLSNCKMQGNIEVAERAVNYLLQLDPQDSSAYVLLSNVYANAGMWGEVAKIRSIMKNCKLKKEPGCSWIEVRDEVHTFLVGDEAHPRSEEIYEQTHLLVDEMKWAGYVPDIDFFLDEEEEQDPYEGLKTTICSTLNLALAGYRCILRNIKSFDGIIQQSDHLNIYSSFIQILLDEYKEEFDMRRGPSR</sequence>
<feature type="repeat" description="PPR" evidence="2">
    <location>
        <begin position="646"/>
        <end position="680"/>
    </location>
</feature>
<dbReference type="InterPro" id="IPR011990">
    <property type="entry name" value="TPR-like_helical_dom_sf"/>
</dbReference>
<keyword evidence="4" id="KW-1185">Reference proteome</keyword>
<protein>
    <recommendedName>
        <fullName evidence="5">Pentatricopeptide repeat-containing protein</fullName>
    </recommendedName>
</protein>
<dbReference type="InterPro" id="IPR046848">
    <property type="entry name" value="E_motif"/>
</dbReference>
<dbReference type="GO" id="GO:0009451">
    <property type="term" value="P:RNA modification"/>
    <property type="evidence" value="ECO:0007669"/>
    <property type="project" value="InterPro"/>
</dbReference>
<dbReference type="AlphaFoldDB" id="A0AA86RVA5"/>
<accession>A0AA86RVA5</accession>